<proteinExistence type="inferred from homology"/>
<comment type="caution">
    <text evidence="6">The sequence shown here is derived from an EMBL/GenBank/DDBJ whole genome shotgun (WGS) entry which is preliminary data.</text>
</comment>
<dbReference type="InterPro" id="IPR015856">
    <property type="entry name" value="ABC_transpr_CbiO/EcfA_su"/>
</dbReference>
<dbReference type="GO" id="GO:0016887">
    <property type="term" value="F:ATP hydrolysis activity"/>
    <property type="evidence" value="ECO:0007669"/>
    <property type="project" value="InterPro"/>
</dbReference>
<name>A0AAJ0UL33_HALSE</name>
<evidence type="ECO:0000256" key="3">
    <source>
        <dbReference type="ARBA" id="ARBA00022741"/>
    </source>
</evidence>
<dbReference type="PANTHER" id="PTHR43553:SF24">
    <property type="entry name" value="ENERGY-COUPLING FACTOR TRANSPORTER ATP-BINDING PROTEIN ECFA1"/>
    <property type="match status" value="1"/>
</dbReference>
<feature type="domain" description="ABC transporter" evidence="5">
    <location>
        <begin position="22"/>
        <end position="252"/>
    </location>
</feature>
<dbReference type="PROSITE" id="PS00211">
    <property type="entry name" value="ABC_TRANSPORTER_1"/>
    <property type="match status" value="1"/>
</dbReference>
<dbReference type="AlphaFoldDB" id="A0AAJ0UL33"/>
<evidence type="ECO:0000256" key="4">
    <source>
        <dbReference type="ARBA" id="ARBA00022840"/>
    </source>
</evidence>
<organism evidence="6 7">
    <name type="scientific">Halochromatium salexigens</name>
    <name type="common">Chromatium salexigens</name>
    <dbReference type="NCBI Taxonomy" id="49447"/>
    <lineage>
        <taxon>Bacteria</taxon>
        <taxon>Pseudomonadati</taxon>
        <taxon>Pseudomonadota</taxon>
        <taxon>Gammaproteobacteria</taxon>
        <taxon>Chromatiales</taxon>
        <taxon>Chromatiaceae</taxon>
        <taxon>Halochromatium</taxon>
    </lineage>
</organism>
<keyword evidence="3" id="KW-0547">Nucleotide-binding</keyword>
<evidence type="ECO:0000256" key="2">
    <source>
        <dbReference type="ARBA" id="ARBA00022448"/>
    </source>
</evidence>
<dbReference type="Gene3D" id="3.40.50.300">
    <property type="entry name" value="P-loop containing nucleotide triphosphate hydrolases"/>
    <property type="match status" value="1"/>
</dbReference>
<keyword evidence="7" id="KW-1185">Reference proteome</keyword>
<dbReference type="InterPro" id="IPR003593">
    <property type="entry name" value="AAA+_ATPase"/>
</dbReference>
<dbReference type="Pfam" id="PF00005">
    <property type="entry name" value="ABC_tran"/>
    <property type="match status" value="1"/>
</dbReference>
<sequence>MSRRTARTVPDAARTAHDDVLVDLAGIGFGYGSKPLLSGLDLRLDRGERVALIGPNGAGKSTLLHLIVGLLRPSAGRIRVLGRECRDEADFRIARGEVGLVFQQSDDQLFCPTVLDDVAFGPLNLGRSPSEATAIAERTLAALGLAGYGERVTHRLSGGEKRLVALATVLAMEPEVLLLDEPTSGLDHTSETRLLDHLCALPQAMLIVSHEQRVLECLGTRAVLLQAGRLLDAELHRHSHRHAHLHLHAPGLDDAHTHPHPDDAEQGS</sequence>
<dbReference type="GO" id="GO:0005524">
    <property type="term" value="F:ATP binding"/>
    <property type="evidence" value="ECO:0007669"/>
    <property type="project" value="UniProtKB-KW"/>
</dbReference>
<gene>
    <name evidence="6" type="ORF">CCR82_16510</name>
</gene>
<evidence type="ECO:0000259" key="5">
    <source>
        <dbReference type="PROSITE" id="PS50893"/>
    </source>
</evidence>
<accession>A0AAJ0UL33</accession>
<keyword evidence="2" id="KW-0813">Transport</keyword>
<dbReference type="SUPFAM" id="SSF52540">
    <property type="entry name" value="P-loop containing nucleoside triphosphate hydrolases"/>
    <property type="match status" value="1"/>
</dbReference>
<dbReference type="InterPro" id="IPR027417">
    <property type="entry name" value="P-loop_NTPase"/>
</dbReference>
<dbReference type="InterPro" id="IPR050095">
    <property type="entry name" value="ECF_ABC_transporter_ATP-bd"/>
</dbReference>
<comment type="similarity">
    <text evidence="1">Belongs to the ABC transporter superfamily.</text>
</comment>
<dbReference type="GO" id="GO:0042626">
    <property type="term" value="F:ATPase-coupled transmembrane transporter activity"/>
    <property type="evidence" value="ECO:0007669"/>
    <property type="project" value="TreeGrafter"/>
</dbReference>
<evidence type="ECO:0000313" key="6">
    <source>
        <dbReference type="EMBL" id="MBK5932092.1"/>
    </source>
</evidence>
<dbReference type="InterPro" id="IPR003439">
    <property type="entry name" value="ABC_transporter-like_ATP-bd"/>
</dbReference>
<dbReference type="EMBL" id="NHSF01000076">
    <property type="protein sequence ID" value="MBK5932092.1"/>
    <property type="molecule type" value="Genomic_DNA"/>
</dbReference>
<dbReference type="InterPro" id="IPR017871">
    <property type="entry name" value="ABC_transporter-like_CS"/>
</dbReference>
<protein>
    <submittedName>
        <fullName evidence="6">Cobalt ABC transporter ATP-binding protein</fullName>
    </submittedName>
</protein>
<dbReference type="Proteomes" id="UP001296967">
    <property type="component" value="Unassembled WGS sequence"/>
</dbReference>
<dbReference type="RefSeq" id="WP_201246930.1">
    <property type="nucleotide sequence ID" value="NZ_NHSF01000076.1"/>
</dbReference>
<keyword evidence="4 6" id="KW-0067">ATP-binding</keyword>
<evidence type="ECO:0000313" key="7">
    <source>
        <dbReference type="Proteomes" id="UP001296967"/>
    </source>
</evidence>
<dbReference type="SMART" id="SM00382">
    <property type="entry name" value="AAA"/>
    <property type="match status" value="1"/>
</dbReference>
<reference evidence="6" key="1">
    <citation type="submission" date="2017-05" db="EMBL/GenBank/DDBJ databases">
        <authorList>
            <person name="Imhoff J.F."/>
            <person name="Rahn T."/>
            <person name="Kuenzel S."/>
            <person name="Neulinger S.C."/>
        </authorList>
    </citation>
    <scope>NUCLEOTIDE SEQUENCE</scope>
    <source>
        <strain evidence="6">DSM 4395</strain>
    </source>
</reference>
<dbReference type="PROSITE" id="PS50893">
    <property type="entry name" value="ABC_TRANSPORTER_2"/>
    <property type="match status" value="1"/>
</dbReference>
<evidence type="ECO:0000256" key="1">
    <source>
        <dbReference type="ARBA" id="ARBA00005417"/>
    </source>
</evidence>
<dbReference type="CDD" id="cd03225">
    <property type="entry name" value="ABC_cobalt_CbiO_domain1"/>
    <property type="match status" value="1"/>
</dbReference>
<reference evidence="6" key="2">
    <citation type="journal article" date="2020" name="Microorganisms">
        <title>Osmotic Adaptation and Compatible Solute Biosynthesis of Phototrophic Bacteria as Revealed from Genome Analyses.</title>
        <authorList>
            <person name="Imhoff J.F."/>
            <person name="Rahn T."/>
            <person name="Kunzel S."/>
            <person name="Keller A."/>
            <person name="Neulinger S.C."/>
        </authorList>
    </citation>
    <scope>NUCLEOTIDE SEQUENCE</scope>
    <source>
        <strain evidence="6">DSM 4395</strain>
    </source>
</reference>
<dbReference type="PANTHER" id="PTHR43553">
    <property type="entry name" value="HEAVY METAL TRANSPORTER"/>
    <property type="match status" value="1"/>
</dbReference>
<dbReference type="GO" id="GO:0043190">
    <property type="term" value="C:ATP-binding cassette (ABC) transporter complex"/>
    <property type="evidence" value="ECO:0007669"/>
    <property type="project" value="TreeGrafter"/>
</dbReference>